<keyword evidence="9" id="KW-0830">Ubiquinone</keyword>
<evidence type="ECO:0000256" key="9">
    <source>
        <dbReference type="RuleBase" id="RU003640"/>
    </source>
</evidence>
<reference evidence="10" key="1">
    <citation type="journal article" date="2010" name="BMC Genomics">
        <title>Comparative mitogenomics of Braconidae (Insecta: Hymenoptera) and the phylogenetic utility of mitochondrial genomes with special reference to Holometabolous insects.</title>
        <authorList>
            <person name="Wei S.J."/>
            <person name="Shi M."/>
            <person name="Sharkey M.J."/>
            <person name="van Achterberg C."/>
            <person name="Chen X.X."/>
        </authorList>
    </citation>
    <scope>NUCLEOTIDE SEQUENCE</scope>
</reference>
<evidence type="ECO:0000256" key="1">
    <source>
        <dbReference type="ARBA" id="ARBA00004370"/>
    </source>
</evidence>
<geneLocation type="mitochondrion" evidence="10"/>
<dbReference type="Pfam" id="PF00507">
    <property type="entry name" value="Oxidored_q4"/>
    <property type="match status" value="1"/>
</dbReference>
<keyword evidence="9" id="KW-0249">Electron transport</keyword>
<evidence type="ECO:0000256" key="8">
    <source>
        <dbReference type="ARBA" id="ARBA00049551"/>
    </source>
</evidence>
<evidence type="ECO:0000313" key="10">
    <source>
        <dbReference type="EMBL" id="ACY09466.1"/>
    </source>
</evidence>
<evidence type="ECO:0000256" key="7">
    <source>
        <dbReference type="ARBA" id="ARBA00023136"/>
    </source>
</evidence>
<accession>D8WHE3</accession>
<keyword evidence="9" id="KW-0679">Respiratory chain</keyword>
<dbReference type="PANTHER" id="PTHR11058:SF9">
    <property type="entry name" value="NADH-UBIQUINONE OXIDOREDUCTASE CHAIN 3"/>
    <property type="match status" value="1"/>
</dbReference>
<dbReference type="InterPro" id="IPR000440">
    <property type="entry name" value="NADH_UbQ/plastoQ_OxRdtase_su3"/>
</dbReference>
<comment type="function">
    <text evidence="9">Core subunit of the mitochondrial membrane respiratory chain NADH dehydrogenase (Complex I) which catalyzes electron transfer from NADH through the respiratory chain, using ubiquinone as an electron acceptor. Essential for the catalytic activity of complex I.</text>
</comment>
<comment type="subcellular location">
    <subcellularLocation>
        <location evidence="1">Membrane</location>
    </subcellularLocation>
    <subcellularLocation>
        <location evidence="9">Mitochondrion membrane</location>
        <topology evidence="9">Multi-pass membrane protein</topology>
    </subcellularLocation>
</comment>
<keyword evidence="9" id="KW-0520">NAD</keyword>
<sequence>MILLLILVFMMIFIISMIFYLLNLIIFKKIFLIRMKSSPFECGFEMFESIRLPFSIHFFLIGVLFLVFDIEIIYLFTMINSLKLMVLKIWMFISLMILLILYLGLEFEKMEGSLKWFI</sequence>
<dbReference type="GO" id="GO:0030964">
    <property type="term" value="C:NADH dehydrogenase complex"/>
    <property type="evidence" value="ECO:0007669"/>
    <property type="project" value="TreeGrafter"/>
</dbReference>
<dbReference type="GO" id="GO:0008137">
    <property type="term" value="F:NADH dehydrogenase (ubiquinone) activity"/>
    <property type="evidence" value="ECO:0007669"/>
    <property type="project" value="UniProtKB-UniRule"/>
</dbReference>
<evidence type="ECO:0000256" key="5">
    <source>
        <dbReference type="ARBA" id="ARBA00022692"/>
    </source>
</evidence>
<evidence type="ECO:0000256" key="4">
    <source>
        <dbReference type="ARBA" id="ARBA00022448"/>
    </source>
</evidence>
<dbReference type="InterPro" id="IPR038430">
    <property type="entry name" value="NDAH_ubi_oxred_su3_sf"/>
</dbReference>
<organism evidence="10">
    <name type="scientific">Meteorus pulchricornis</name>
    <dbReference type="NCBI Taxonomy" id="51522"/>
    <lineage>
        <taxon>Eukaryota</taxon>
        <taxon>Metazoa</taxon>
        <taxon>Ecdysozoa</taxon>
        <taxon>Arthropoda</taxon>
        <taxon>Hexapoda</taxon>
        <taxon>Insecta</taxon>
        <taxon>Pterygota</taxon>
        <taxon>Neoptera</taxon>
        <taxon>Endopterygota</taxon>
        <taxon>Hymenoptera</taxon>
        <taxon>Apocrita</taxon>
        <taxon>Ichneumonoidea</taxon>
        <taxon>Braconidae</taxon>
        <taxon>Meteorinae</taxon>
        <taxon>Meteorus</taxon>
    </lineage>
</organism>
<dbReference type="EC" id="7.1.1.2" evidence="9"/>
<keyword evidence="9 10" id="KW-0496">Mitochondrion</keyword>
<name>D8WHE3_9HYME</name>
<keyword evidence="5 9" id="KW-0812">Transmembrane</keyword>
<protein>
    <recommendedName>
        <fullName evidence="3 9">NADH-ubiquinone oxidoreductase chain 3</fullName>
        <ecNumber evidence="9">7.1.1.2</ecNumber>
    </recommendedName>
</protein>
<keyword evidence="7 9" id="KW-0472">Membrane</keyword>
<feature type="transmembrane region" description="Helical" evidence="9">
    <location>
        <begin position="56"/>
        <end position="79"/>
    </location>
</feature>
<dbReference type="PANTHER" id="PTHR11058">
    <property type="entry name" value="NADH-UBIQUINONE OXIDOREDUCTASE CHAIN 3"/>
    <property type="match status" value="1"/>
</dbReference>
<feature type="transmembrane region" description="Helical" evidence="9">
    <location>
        <begin position="85"/>
        <end position="105"/>
    </location>
</feature>
<feature type="transmembrane region" description="Helical" evidence="9">
    <location>
        <begin position="6"/>
        <end position="27"/>
    </location>
</feature>
<comment type="catalytic activity">
    <reaction evidence="8 9">
        <text>a ubiquinone + NADH + 5 H(+)(in) = a ubiquinol + NAD(+) + 4 H(+)(out)</text>
        <dbReference type="Rhea" id="RHEA:29091"/>
        <dbReference type="Rhea" id="RHEA-COMP:9565"/>
        <dbReference type="Rhea" id="RHEA-COMP:9566"/>
        <dbReference type="ChEBI" id="CHEBI:15378"/>
        <dbReference type="ChEBI" id="CHEBI:16389"/>
        <dbReference type="ChEBI" id="CHEBI:17976"/>
        <dbReference type="ChEBI" id="CHEBI:57540"/>
        <dbReference type="ChEBI" id="CHEBI:57945"/>
        <dbReference type="EC" id="7.1.1.2"/>
    </reaction>
</comment>
<proteinExistence type="inferred from homology"/>
<keyword evidence="9" id="KW-1278">Translocase</keyword>
<dbReference type="GO" id="GO:0031966">
    <property type="term" value="C:mitochondrial membrane"/>
    <property type="evidence" value="ECO:0007669"/>
    <property type="project" value="UniProtKB-SubCell"/>
</dbReference>
<evidence type="ECO:0000256" key="6">
    <source>
        <dbReference type="ARBA" id="ARBA00022989"/>
    </source>
</evidence>
<gene>
    <name evidence="10" type="primary">ND3</name>
</gene>
<dbReference type="AlphaFoldDB" id="D8WHE3"/>
<keyword evidence="4 9" id="KW-0813">Transport</keyword>
<dbReference type="Gene3D" id="1.20.58.1610">
    <property type="entry name" value="NADH:ubiquinone/plastoquinone oxidoreductase, chain 3"/>
    <property type="match status" value="1"/>
</dbReference>
<evidence type="ECO:0000256" key="3">
    <source>
        <dbReference type="ARBA" id="ARBA00021007"/>
    </source>
</evidence>
<keyword evidence="6 9" id="KW-1133">Transmembrane helix</keyword>
<dbReference type="EMBL" id="GU097657">
    <property type="protein sequence ID" value="ACY09466.1"/>
    <property type="molecule type" value="Genomic_DNA"/>
</dbReference>
<comment type="similarity">
    <text evidence="2 9">Belongs to the complex I subunit 3 family.</text>
</comment>
<evidence type="ECO:0000256" key="2">
    <source>
        <dbReference type="ARBA" id="ARBA00008472"/>
    </source>
</evidence>